<dbReference type="GO" id="GO:0006526">
    <property type="term" value="P:L-arginine biosynthetic process"/>
    <property type="evidence" value="ECO:0007669"/>
    <property type="project" value="UniProtKB-KW"/>
</dbReference>
<dbReference type="InterPro" id="IPR001057">
    <property type="entry name" value="Glu/AcGlu_kinase"/>
</dbReference>
<keyword evidence="7" id="KW-0418">Kinase</keyword>
<keyword evidence="8" id="KW-0067">ATP-binding</keyword>
<dbReference type="PANTHER" id="PTHR23342">
    <property type="entry name" value="N-ACETYLGLUTAMATE SYNTHASE"/>
    <property type="match status" value="1"/>
</dbReference>
<evidence type="ECO:0000256" key="4">
    <source>
        <dbReference type="ARBA" id="ARBA00022605"/>
    </source>
</evidence>
<sequence length="284" mass="30739">MGKAMNRAQILVEALPYIREFSGKTVVIKYGGKAMVDKNLKRRIAEDIVLMRYVGIKPVIIHGGGKAITSMMKKLNKEPKFIKGNRVTDKGTMEIVEMVLVGKINKEIVSLLNQFGGKAIGLEGKDGQLITARKCKDKSLGLVGEIEQINSALIDLLEREGFISVIAPIGVSSKGESLNINADTAAAEIAAALKAEKLILLTDVEGILKDPSDEKSLIPTLAIKQTENMLEKGEIQKGMIAKVKACQIALRKGVNKVHIISGKTSHSLLLEIFTDKGIGTQVIK</sequence>
<dbReference type="PRINTS" id="PR00474">
    <property type="entry name" value="GLU5KINASE"/>
</dbReference>
<comment type="pathway">
    <text evidence="1">Amino-acid biosynthesis; L-arginine biosynthesis; N(2)-acetyl-L-ornithine from L-glutamate: step 2/4.</text>
</comment>
<dbReference type="FunFam" id="3.40.1160.10:FF:000004">
    <property type="entry name" value="Acetylglutamate kinase"/>
    <property type="match status" value="1"/>
</dbReference>
<evidence type="ECO:0000256" key="7">
    <source>
        <dbReference type="ARBA" id="ARBA00022777"/>
    </source>
</evidence>
<evidence type="ECO:0000313" key="10">
    <source>
        <dbReference type="EMBL" id="KKL96594.1"/>
    </source>
</evidence>
<evidence type="ECO:0000256" key="3">
    <source>
        <dbReference type="ARBA" id="ARBA00022571"/>
    </source>
</evidence>
<dbReference type="CDD" id="cd04250">
    <property type="entry name" value="AAK_NAGK-C"/>
    <property type="match status" value="1"/>
</dbReference>
<feature type="domain" description="Aspartate/glutamate/uridylate kinase" evidence="9">
    <location>
        <begin position="24"/>
        <end position="261"/>
    </location>
</feature>
<proteinExistence type="inferred from homology"/>
<comment type="caution">
    <text evidence="10">The sequence shown here is derived from an EMBL/GenBank/DDBJ whole genome shotgun (WGS) entry which is preliminary data.</text>
</comment>
<keyword evidence="3" id="KW-0055">Arginine biosynthesis</keyword>
<dbReference type="PANTHER" id="PTHR23342:SF0">
    <property type="entry name" value="N-ACETYLGLUTAMATE SYNTHASE, MITOCHONDRIAL"/>
    <property type="match status" value="1"/>
</dbReference>
<dbReference type="GO" id="GO:0005737">
    <property type="term" value="C:cytoplasm"/>
    <property type="evidence" value="ECO:0007669"/>
    <property type="project" value="InterPro"/>
</dbReference>
<dbReference type="InterPro" id="IPR041727">
    <property type="entry name" value="NAGK-C"/>
</dbReference>
<evidence type="ECO:0000256" key="5">
    <source>
        <dbReference type="ARBA" id="ARBA00022679"/>
    </source>
</evidence>
<protein>
    <recommendedName>
        <fullName evidence="2">acetylglutamate kinase</fullName>
        <ecNumber evidence="2">2.7.2.8</ecNumber>
    </recommendedName>
</protein>
<keyword evidence="5" id="KW-0808">Transferase</keyword>
<dbReference type="PIRSF" id="PIRSF000728">
    <property type="entry name" value="NAGK"/>
    <property type="match status" value="1"/>
</dbReference>
<evidence type="ECO:0000256" key="1">
    <source>
        <dbReference type="ARBA" id="ARBA00004828"/>
    </source>
</evidence>
<dbReference type="Pfam" id="PF00696">
    <property type="entry name" value="AA_kinase"/>
    <property type="match status" value="1"/>
</dbReference>
<organism evidence="10">
    <name type="scientific">marine sediment metagenome</name>
    <dbReference type="NCBI Taxonomy" id="412755"/>
    <lineage>
        <taxon>unclassified sequences</taxon>
        <taxon>metagenomes</taxon>
        <taxon>ecological metagenomes</taxon>
    </lineage>
</organism>
<dbReference type="InterPro" id="IPR036393">
    <property type="entry name" value="AceGlu_kinase-like_sf"/>
</dbReference>
<name>A0A0F9GCN9_9ZZZZ</name>
<accession>A0A0F9GCN9</accession>
<dbReference type="InterPro" id="IPR037528">
    <property type="entry name" value="ArgB"/>
</dbReference>
<dbReference type="InterPro" id="IPR004662">
    <property type="entry name" value="AcgluKinase_fam"/>
</dbReference>
<evidence type="ECO:0000256" key="2">
    <source>
        <dbReference type="ARBA" id="ARBA00013065"/>
    </source>
</evidence>
<dbReference type="EMBL" id="LAZR01018390">
    <property type="protein sequence ID" value="KKL96594.1"/>
    <property type="molecule type" value="Genomic_DNA"/>
</dbReference>
<dbReference type="SUPFAM" id="SSF53633">
    <property type="entry name" value="Carbamate kinase-like"/>
    <property type="match status" value="1"/>
</dbReference>
<reference evidence="10" key="1">
    <citation type="journal article" date="2015" name="Nature">
        <title>Complex archaea that bridge the gap between prokaryotes and eukaryotes.</title>
        <authorList>
            <person name="Spang A."/>
            <person name="Saw J.H."/>
            <person name="Jorgensen S.L."/>
            <person name="Zaremba-Niedzwiedzka K."/>
            <person name="Martijn J."/>
            <person name="Lind A.E."/>
            <person name="van Eijk R."/>
            <person name="Schleper C."/>
            <person name="Guy L."/>
            <person name="Ettema T.J."/>
        </authorList>
    </citation>
    <scope>NUCLEOTIDE SEQUENCE</scope>
</reference>
<evidence type="ECO:0000256" key="8">
    <source>
        <dbReference type="ARBA" id="ARBA00022840"/>
    </source>
</evidence>
<gene>
    <name evidence="10" type="ORF">LCGC14_1842910</name>
</gene>
<dbReference type="InterPro" id="IPR001048">
    <property type="entry name" value="Asp/Glu/Uridylate_kinase"/>
</dbReference>
<dbReference type="EC" id="2.7.2.8" evidence="2"/>
<keyword evidence="6" id="KW-0547">Nucleotide-binding</keyword>
<evidence type="ECO:0000259" key="9">
    <source>
        <dbReference type="Pfam" id="PF00696"/>
    </source>
</evidence>
<dbReference type="Gene3D" id="3.40.1160.10">
    <property type="entry name" value="Acetylglutamate kinase-like"/>
    <property type="match status" value="1"/>
</dbReference>
<dbReference type="NCBIfam" id="TIGR00761">
    <property type="entry name" value="argB"/>
    <property type="match status" value="1"/>
</dbReference>
<dbReference type="AlphaFoldDB" id="A0A0F9GCN9"/>
<evidence type="ECO:0000256" key="6">
    <source>
        <dbReference type="ARBA" id="ARBA00022741"/>
    </source>
</evidence>
<keyword evidence="4" id="KW-0028">Amino-acid biosynthesis</keyword>
<dbReference type="HAMAP" id="MF_00082">
    <property type="entry name" value="ArgB"/>
    <property type="match status" value="1"/>
</dbReference>
<dbReference type="GO" id="GO:0005524">
    <property type="term" value="F:ATP binding"/>
    <property type="evidence" value="ECO:0007669"/>
    <property type="project" value="UniProtKB-KW"/>
</dbReference>
<dbReference type="GO" id="GO:0003991">
    <property type="term" value="F:acetylglutamate kinase activity"/>
    <property type="evidence" value="ECO:0007669"/>
    <property type="project" value="UniProtKB-EC"/>
</dbReference>